<evidence type="ECO:0000313" key="1">
    <source>
        <dbReference type="EMBL" id="GAA4187325.1"/>
    </source>
</evidence>
<dbReference type="InterPro" id="IPR010982">
    <property type="entry name" value="Lambda_DNA-bd_dom_sf"/>
</dbReference>
<dbReference type="SUPFAM" id="SSF47413">
    <property type="entry name" value="lambda repressor-like DNA-binding domains"/>
    <property type="match status" value="1"/>
</dbReference>
<gene>
    <name evidence="1" type="ORF">GCM10022252_20640</name>
</gene>
<protein>
    <recommendedName>
        <fullName evidence="3">HTH cro/C1-type domain-containing protein</fullName>
    </recommendedName>
</protein>
<dbReference type="Gene3D" id="1.10.260.40">
    <property type="entry name" value="lambda repressor-like DNA-binding domains"/>
    <property type="match status" value="1"/>
</dbReference>
<sequence>MPADATKPVVILPELWQRPEMLTALQNRNIGQVFQLIRQYAGVSQTRIGTAVNLSQGKISEIMKGTVKVTAFDVFERVADGLDIPNPARMALGLAPTRTTPSRVIDTTAHPAAVILSRDGRPTSSLPSMESVVATSPRRLDDPWDVDLPTLAWIAGRLDSPMDRRTMLLLAAGMTAEAAATISDPWERLSRALTGPQALDDDTIERLEARTIGFHRLEYVLPARAIYQGLTTHINELSTLLQSGPSDRFRRRLAYTAGEAATLASWIAWDLKQPGQSTAFERVSALAAKESGHQIIQACTHAYKSYAVEGRAAYEAIRQAQQFLPAQGDDATRAWLLSREAEELAALGDRRAIEVMHQAEEAYGRARPHRERAWTRFLDPGRMAAFQLSTYVRLGDEHHVIEAGQTALSAVAQESDHKKAAIVYADIAQAHLQIGDIAEGITYARRALESAQRSESTWGIEHLATVEKALAPHTDQAVRELLGDIAATRRTAGPSPA</sequence>
<dbReference type="EMBL" id="BAABAQ010000003">
    <property type="protein sequence ID" value="GAA4187325.1"/>
    <property type="molecule type" value="Genomic_DNA"/>
</dbReference>
<organism evidence="1 2">
    <name type="scientific">Streptosporangium oxazolinicum</name>
    <dbReference type="NCBI Taxonomy" id="909287"/>
    <lineage>
        <taxon>Bacteria</taxon>
        <taxon>Bacillati</taxon>
        <taxon>Actinomycetota</taxon>
        <taxon>Actinomycetes</taxon>
        <taxon>Streptosporangiales</taxon>
        <taxon>Streptosporangiaceae</taxon>
        <taxon>Streptosporangium</taxon>
    </lineage>
</organism>
<name>A0ABP8AQ87_9ACTN</name>
<reference evidence="2" key="1">
    <citation type="journal article" date="2019" name="Int. J. Syst. Evol. Microbiol.">
        <title>The Global Catalogue of Microorganisms (GCM) 10K type strain sequencing project: providing services to taxonomists for standard genome sequencing and annotation.</title>
        <authorList>
            <consortium name="The Broad Institute Genomics Platform"/>
            <consortium name="The Broad Institute Genome Sequencing Center for Infectious Disease"/>
            <person name="Wu L."/>
            <person name="Ma J."/>
        </authorList>
    </citation>
    <scope>NUCLEOTIDE SEQUENCE [LARGE SCALE GENOMIC DNA]</scope>
    <source>
        <strain evidence="2">JCM 17388</strain>
    </source>
</reference>
<proteinExistence type="predicted"/>
<evidence type="ECO:0000313" key="2">
    <source>
        <dbReference type="Proteomes" id="UP001501251"/>
    </source>
</evidence>
<dbReference type="Pfam" id="PF13560">
    <property type="entry name" value="HTH_31"/>
    <property type="match status" value="1"/>
</dbReference>
<dbReference type="RefSeq" id="WP_344917505.1">
    <property type="nucleotide sequence ID" value="NZ_BAABAQ010000003.1"/>
</dbReference>
<keyword evidence="2" id="KW-1185">Reference proteome</keyword>
<comment type="caution">
    <text evidence="1">The sequence shown here is derived from an EMBL/GenBank/DDBJ whole genome shotgun (WGS) entry which is preliminary data.</text>
</comment>
<dbReference type="Proteomes" id="UP001501251">
    <property type="component" value="Unassembled WGS sequence"/>
</dbReference>
<accession>A0ABP8AQ87</accession>
<evidence type="ECO:0008006" key="3">
    <source>
        <dbReference type="Google" id="ProtNLM"/>
    </source>
</evidence>